<keyword evidence="1" id="KW-0812">Transmembrane</keyword>
<comment type="caution">
    <text evidence="2">The sequence shown here is derived from an EMBL/GenBank/DDBJ whole genome shotgun (WGS) entry which is preliminary data.</text>
</comment>
<dbReference type="Proteomes" id="UP001365128">
    <property type="component" value="Unassembled WGS sequence"/>
</dbReference>
<keyword evidence="3" id="KW-1185">Reference proteome</keyword>
<dbReference type="EMBL" id="JBBPDW010000038">
    <property type="protein sequence ID" value="KAK7535719.1"/>
    <property type="molecule type" value="Genomic_DNA"/>
</dbReference>
<keyword evidence="1" id="KW-1133">Transmembrane helix</keyword>
<organism evidence="2 3">
    <name type="scientific">Phyllosticta citricarpa</name>
    <dbReference type="NCBI Taxonomy" id="55181"/>
    <lineage>
        <taxon>Eukaryota</taxon>
        <taxon>Fungi</taxon>
        <taxon>Dikarya</taxon>
        <taxon>Ascomycota</taxon>
        <taxon>Pezizomycotina</taxon>
        <taxon>Dothideomycetes</taxon>
        <taxon>Dothideomycetes incertae sedis</taxon>
        <taxon>Botryosphaeriales</taxon>
        <taxon>Phyllostictaceae</taxon>
        <taxon>Phyllosticta</taxon>
    </lineage>
</organism>
<protein>
    <submittedName>
        <fullName evidence="2">Uncharacterized protein</fullName>
    </submittedName>
</protein>
<reference evidence="2 3" key="1">
    <citation type="submission" date="2024-04" db="EMBL/GenBank/DDBJ databases">
        <title>Phyllosticta paracitricarpa is synonymous to the EU quarantine fungus P. citricarpa based on phylogenomic analyses.</title>
        <authorList>
            <consortium name="Lawrence Berkeley National Laboratory"/>
            <person name="Van Ingen-Buijs V.A."/>
            <person name="Van Westerhoven A.C."/>
            <person name="Haridas S."/>
            <person name="Skiadas P."/>
            <person name="Martin F."/>
            <person name="Groenewald J.Z."/>
            <person name="Crous P.W."/>
            <person name="Seidl M.F."/>
        </authorList>
    </citation>
    <scope>NUCLEOTIDE SEQUENCE [LARGE SCALE GENOMIC DNA]</scope>
    <source>
        <strain evidence="2 3">CBS 122670</strain>
    </source>
</reference>
<sequence length="148" mass="16190">MHHRPSIRNQRHKQFLNSVFPAKNPQVASVAALPRRNTSRLRGVCKCPKLEGQNQLQTPHLRKSFISRLYLVRNTLDKRRLLVPLSGSLALASLASSLSAGIVSGGNEQLQLIAFFPNLENQSEALRVELVCSVGAVVFGVGAEVILA</sequence>
<evidence type="ECO:0000313" key="2">
    <source>
        <dbReference type="EMBL" id="KAK7535719.1"/>
    </source>
</evidence>
<evidence type="ECO:0000313" key="3">
    <source>
        <dbReference type="Proteomes" id="UP001365128"/>
    </source>
</evidence>
<proteinExistence type="predicted"/>
<keyword evidence="1" id="KW-0472">Membrane</keyword>
<gene>
    <name evidence="2" type="ORF">IWX46DRAFT_611015</name>
</gene>
<feature type="transmembrane region" description="Helical" evidence="1">
    <location>
        <begin position="81"/>
        <end position="105"/>
    </location>
</feature>
<evidence type="ECO:0000256" key="1">
    <source>
        <dbReference type="SAM" id="Phobius"/>
    </source>
</evidence>
<feature type="transmembrane region" description="Helical" evidence="1">
    <location>
        <begin position="125"/>
        <end position="147"/>
    </location>
</feature>
<accession>A0ABR1LKM2</accession>
<name>A0ABR1LKM2_9PEZI</name>